<feature type="transmembrane region" description="Helical" evidence="6">
    <location>
        <begin position="255"/>
        <end position="276"/>
    </location>
</feature>
<reference evidence="8 9" key="1">
    <citation type="submission" date="2015-07" db="EMBL/GenBank/DDBJ databases">
        <title>The draft genome sequence of Leadbetterella sp. JN14-9.</title>
        <authorList>
            <person name="Liu Y."/>
            <person name="Du J."/>
            <person name="Shao Z."/>
        </authorList>
    </citation>
    <scope>NUCLEOTIDE SEQUENCE [LARGE SCALE GENOMIC DNA]</scope>
    <source>
        <strain evidence="8 9">JN14-9</strain>
    </source>
</reference>
<dbReference type="PROSITE" id="PS50850">
    <property type="entry name" value="MFS"/>
    <property type="match status" value="1"/>
</dbReference>
<dbReference type="STRING" id="1605367.AFM12_17220"/>
<feature type="transmembrane region" description="Helical" evidence="6">
    <location>
        <begin position="341"/>
        <end position="359"/>
    </location>
</feature>
<evidence type="ECO:0000259" key="7">
    <source>
        <dbReference type="PROSITE" id="PS50850"/>
    </source>
</evidence>
<dbReference type="PANTHER" id="PTHR23519:SF1">
    <property type="entry name" value="AUTOPHAGY-RELATED PROTEIN 22"/>
    <property type="match status" value="1"/>
</dbReference>
<evidence type="ECO:0000256" key="2">
    <source>
        <dbReference type="ARBA" id="ARBA00022448"/>
    </source>
</evidence>
<dbReference type="EMBL" id="LGTQ01000013">
    <property type="protein sequence ID" value="KPM46970.1"/>
    <property type="molecule type" value="Genomic_DNA"/>
</dbReference>
<dbReference type="RefSeq" id="WP_055150873.1">
    <property type="nucleotide sequence ID" value="NZ_JXSZ01000013.1"/>
</dbReference>
<keyword evidence="2" id="KW-0813">Transport</keyword>
<dbReference type="InterPro" id="IPR020846">
    <property type="entry name" value="MFS_dom"/>
</dbReference>
<dbReference type="GO" id="GO:0022857">
    <property type="term" value="F:transmembrane transporter activity"/>
    <property type="evidence" value="ECO:0007669"/>
    <property type="project" value="InterPro"/>
</dbReference>
<proteinExistence type="predicted"/>
<feature type="transmembrane region" description="Helical" evidence="6">
    <location>
        <begin position="411"/>
        <end position="428"/>
    </location>
</feature>
<feature type="domain" description="Major facilitator superfamily (MFS) profile" evidence="7">
    <location>
        <begin position="249"/>
        <end position="435"/>
    </location>
</feature>
<evidence type="ECO:0000313" key="8">
    <source>
        <dbReference type="EMBL" id="KPM46970.1"/>
    </source>
</evidence>
<dbReference type="GO" id="GO:0012505">
    <property type="term" value="C:endomembrane system"/>
    <property type="evidence" value="ECO:0007669"/>
    <property type="project" value="UniProtKB-SubCell"/>
</dbReference>
<evidence type="ECO:0000256" key="4">
    <source>
        <dbReference type="ARBA" id="ARBA00022989"/>
    </source>
</evidence>
<dbReference type="PANTHER" id="PTHR23519">
    <property type="entry name" value="AUTOPHAGY-RELATED PROTEIN 22"/>
    <property type="match status" value="1"/>
</dbReference>
<evidence type="ECO:0000256" key="5">
    <source>
        <dbReference type="ARBA" id="ARBA00023136"/>
    </source>
</evidence>
<feature type="transmembrane region" description="Helical" evidence="6">
    <location>
        <begin position="288"/>
        <end position="310"/>
    </location>
</feature>
<dbReference type="InterPro" id="IPR036259">
    <property type="entry name" value="MFS_trans_sf"/>
</dbReference>
<evidence type="ECO:0000256" key="6">
    <source>
        <dbReference type="SAM" id="Phobius"/>
    </source>
</evidence>
<dbReference type="PATRIC" id="fig|1605367.3.peg.878"/>
<name>A0A0P7BY09_9BACT</name>
<keyword evidence="5 6" id="KW-0472">Membrane</keyword>
<keyword evidence="3 6" id="KW-0812">Transmembrane</keyword>
<evidence type="ECO:0000256" key="1">
    <source>
        <dbReference type="ARBA" id="ARBA00004127"/>
    </source>
</evidence>
<feature type="transmembrane region" description="Helical" evidence="6">
    <location>
        <begin position="388"/>
        <end position="405"/>
    </location>
</feature>
<feature type="transmembrane region" description="Helical" evidence="6">
    <location>
        <begin position="93"/>
        <end position="111"/>
    </location>
</feature>
<feature type="transmembrane region" description="Helical" evidence="6">
    <location>
        <begin position="62"/>
        <end position="81"/>
    </location>
</feature>
<feature type="transmembrane region" description="Helical" evidence="6">
    <location>
        <begin position="117"/>
        <end position="138"/>
    </location>
</feature>
<sequence>MEFLKNQKKVINAWCMYDWANSVHNLVITSVIFPIYYHATAVNKDGGDMINFLGFDVNNDVVYSYTLSIATLILVVLSPILTSIADYSGRRKFFMKFFCYLGSASCAYFYFFTKDNITMAVIAFGLSLIGWGGSVVFYNSFLPDIVTEDRFDKVSAKGFSYGYVGSVLLLIFNLAMIMKPELFGLTQADSDSGFTSRIAFITVGVWWALFAQIPFYYLPKDQKTNKFKFSWIAQGFKELKTVFKEVRTMPLLKRFLAAFFVYDMGVMTVIYVAALFADKELHIPTQGLIITILLIQLVAIPGSFLASFFSKKFGNTIALRIEIAIWATVPLAAYFCTTAEQFYVIAAVVGLVMGGIQSLSRSTYAKLIPENTTDTASYFSFYDVSERLATALGTFLFGFIIQQTGSMRNSVLLILVLFIIGFALLIRIPSKHIYD</sequence>
<gene>
    <name evidence="8" type="ORF">AFM12_17220</name>
</gene>
<accession>A0A0P7BY09</accession>
<protein>
    <submittedName>
        <fullName evidence="8">MFS transporter permease</fullName>
    </submittedName>
</protein>
<organism evidence="8 9">
    <name type="scientific">Jiulongibacter sediminis</name>
    <dbReference type="NCBI Taxonomy" id="1605367"/>
    <lineage>
        <taxon>Bacteria</taxon>
        <taxon>Pseudomonadati</taxon>
        <taxon>Bacteroidota</taxon>
        <taxon>Cytophagia</taxon>
        <taxon>Cytophagales</taxon>
        <taxon>Leadbetterellaceae</taxon>
        <taxon>Jiulongibacter</taxon>
    </lineage>
</organism>
<feature type="transmembrane region" description="Helical" evidence="6">
    <location>
        <begin position="317"/>
        <end position="335"/>
    </location>
</feature>
<evidence type="ECO:0000256" key="3">
    <source>
        <dbReference type="ARBA" id="ARBA00022692"/>
    </source>
</evidence>
<dbReference type="AlphaFoldDB" id="A0A0P7BY09"/>
<evidence type="ECO:0000313" key="9">
    <source>
        <dbReference type="Proteomes" id="UP000050454"/>
    </source>
</evidence>
<keyword evidence="4 6" id="KW-1133">Transmembrane helix</keyword>
<dbReference type="Pfam" id="PF11700">
    <property type="entry name" value="ATG22"/>
    <property type="match status" value="1"/>
</dbReference>
<dbReference type="OrthoDB" id="9768783at2"/>
<keyword evidence="9" id="KW-1185">Reference proteome</keyword>
<feature type="transmembrane region" description="Helical" evidence="6">
    <location>
        <begin position="159"/>
        <end position="178"/>
    </location>
</feature>
<comment type="subcellular location">
    <subcellularLocation>
        <location evidence="1">Endomembrane system</location>
        <topology evidence="1">Multi-pass membrane protein</topology>
    </subcellularLocation>
</comment>
<dbReference type="SUPFAM" id="SSF103473">
    <property type="entry name" value="MFS general substrate transporter"/>
    <property type="match status" value="1"/>
</dbReference>
<dbReference type="Proteomes" id="UP000050454">
    <property type="component" value="Unassembled WGS sequence"/>
</dbReference>
<dbReference type="InterPro" id="IPR024671">
    <property type="entry name" value="Atg22-like"/>
</dbReference>
<comment type="caution">
    <text evidence="8">The sequence shown here is derived from an EMBL/GenBank/DDBJ whole genome shotgun (WGS) entry which is preliminary data.</text>
</comment>
<feature type="transmembrane region" description="Helical" evidence="6">
    <location>
        <begin position="198"/>
        <end position="218"/>
    </location>
</feature>
<dbReference type="InterPro" id="IPR050495">
    <property type="entry name" value="ATG22/LtaA_families"/>
</dbReference>
<dbReference type="Gene3D" id="1.20.1250.20">
    <property type="entry name" value="MFS general substrate transporter like domains"/>
    <property type="match status" value="1"/>
</dbReference>